<feature type="transmembrane region" description="Helical" evidence="2">
    <location>
        <begin position="305"/>
        <end position="328"/>
    </location>
</feature>
<feature type="non-terminal residue" evidence="3">
    <location>
        <position position="1"/>
    </location>
</feature>
<comment type="caution">
    <text evidence="3">The sequence shown here is derived from an EMBL/GenBank/DDBJ whole genome shotgun (WGS) entry which is preliminary data.</text>
</comment>
<evidence type="ECO:0000256" key="2">
    <source>
        <dbReference type="SAM" id="Phobius"/>
    </source>
</evidence>
<organism evidence="3 4">
    <name type="scientific">Mesorhabditis spiculigera</name>
    <dbReference type="NCBI Taxonomy" id="96644"/>
    <lineage>
        <taxon>Eukaryota</taxon>
        <taxon>Metazoa</taxon>
        <taxon>Ecdysozoa</taxon>
        <taxon>Nematoda</taxon>
        <taxon>Chromadorea</taxon>
        <taxon>Rhabditida</taxon>
        <taxon>Rhabditina</taxon>
        <taxon>Rhabditomorpha</taxon>
        <taxon>Rhabditoidea</taxon>
        <taxon>Rhabditidae</taxon>
        <taxon>Mesorhabditinae</taxon>
        <taxon>Mesorhabditis</taxon>
    </lineage>
</organism>
<accession>A0AA36D0E0</accession>
<feature type="transmembrane region" description="Helical" evidence="2">
    <location>
        <begin position="239"/>
        <end position="260"/>
    </location>
</feature>
<dbReference type="PANTHER" id="PTHR33444">
    <property type="entry name" value="SI:DKEY-19B23.12-RELATED"/>
    <property type="match status" value="1"/>
</dbReference>
<reference evidence="3" key="1">
    <citation type="submission" date="2023-06" db="EMBL/GenBank/DDBJ databases">
        <authorList>
            <person name="Delattre M."/>
        </authorList>
    </citation>
    <scope>NUCLEOTIDE SEQUENCE</scope>
    <source>
        <strain evidence="3">AF72</strain>
    </source>
</reference>
<feature type="compositionally biased region" description="Polar residues" evidence="1">
    <location>
        <begin position="163"/>
        <end position="183"/>
    </location>
</feature>
<keyword evidence="2" id="KW-0812">Transmembrane</keyword>
<keyword evidence="2" id="KW-1133">Transmembrane helix</keyword>
<proteinExistence type="predicted"/>
<evidence type="ECO:0000313" key="3">
    <source>
        <dbReference type="EMBL" id="CAJ0578685.1"/>
    </source>
</evidence>
<evidence type="ECO:0000256" key="1">
    <source>
        <dbReference type="SAM" id="MobiDB-lite"/>
    </source>
</evidence>
<dbReference type="PANTHER" id="PTHR33444:SF7">
    <property type="entry name" value="TRANSMEMBRANE PROTEIN 272"/>
    <property type="match status" value="1"/>
</dbReference>
<gene>
    <name evidence="3" type="ORF">MSPICULIGERA_LOCUS16927</name>
</gene>
<keyword evidence="2" id="KW-0472">Membrane</keyword>
<sequence>MEFPRLTSPPIPETAEFIDIITVDPCDDNPHYDPNQPSTSTSNMPTNPEYWDIISFEHPEDDAPLLEPKVEVFDPPVSEHDAPLLEPKEEVVDPPVSEHDAPLLEPKEEVVDPPVSEHDAPLLEPKEEVVDPPVSEHDAPLLEPKVEYCDPPVAAPPLKISQPVPSNASGGPPQTSLKMSQPSAPAYQEQPPSYDAMDPADALAPPSYDSLYGQFRQVEDPKGLVSFLGGAWHTLTGTVAAMIALAFLNILPIAMILLGALNKDNCPIDPTIPKWLIVSGIVHLVKSAINYYLKLKKIEHPPTSVKAIDGLLSLFSTVWFILGSIWVYSAFGHYTRTPYQGEDYCDPFMLIFSFVFITVTYAILALMCFCFCCCCCCICFKKASDTTTNPA</sequence>
<dbReference type="AlphaFoldDB" id="A0AA36D0E0"/>
<evidence type="ECO:0000313" key="4">
    <source>
        <dbReference type="Proteomes" id="UP001177023"/>
    </source>
</evidence>
<feature type="region of interest" description="Disordered" evidence="1">
    <location>
        <begin position="153"/>
        <end position="200"/>
    </location>
</feature>
<feature type="region of interest" description="Disordered" evidence="1">
    <location>
        <begin position="75"/>
        <end position="118"/>
    </location>
</feature>
<protein>
    <submittedName>
        <fullName evidence="3">Uncharacterized protein</fullName>
    </submittedName>
</protein>
<name>A0AA36D0E0_9BILA</name>
<feature type="compositionally biased region" description="Polar residues" evidence="1">
    <location>
        <begin position="35"/>
        <end position="46"/>
    </location>
</feature>
<feature type="region of interest" description="Disordered" evidence="1">
    <location>
        <begin position="23"/>
        <end position="49"/>
    </location>
</feature>
<feature type="transmembrane region" description="Helical" evidence="2">
    <location>
        <begin position="348"/>
        <end position="380"/>
    </location>
</feature>
<dbReference type="InterPro" id="IPR040350">
    <property type="entry name" value="TMEM272"/>
</dbReference>
<dbReference type="Proteomes" id="UP001177023">
    <property type="component" value="Unassembled WGS sequence"/>
</dbReference>
<dbReference type="EMBL" id="CATQJA010002654">
    <property type="protein sequence ID" value="CAJ0578685.1"/>
    <property type="molecule type" value="Genomic_DNA"/>
</dbReference>
<keyword evidence="4" id="KW-1185">Reference proteome</keyword>